<sequence length="205" mass="22569">MNINETCHFIYVCPVCFGTYTTGFSLFRLSDRKPYRFRCADSVCGSACAEIKKLNDGKYRISAQCPYCGETHSRTISGSELWTADSASLCCPAFGIKLFLYGGDLDKLSHELEESALDADETAGPDELFIAPGTDPILAEILMIFDRMCSEHSVNCVCGSSDIKFDYENNDILIICSRCGRKKAFAATKDNLLRLMNASEVIIGG</sequence>
<reference evidence="1" key="1">
    <citation type="submission" date="2020-10" db="EMBL/GenBank/DDBJ databases">
        <authorList>
            <person name="Gilroy R."/>
        </authorList>
    </citation>
    <scope>NUCLEOTIDE SEQUENCE</scope>
    <source>
        <strain evidence="1">USAMLcec3-3695</strain>
    </source>
</reference>
<name>A0A9D1MCK5_9FIRM</name>
<accession>A0A9D1MCK5</accession>
<proteinExistence type="predicted"/>
<reference evidence="1" key="2">
    <citation type="journal article" date="2021" name="PeerJ">
        <title>Extensive microbial diversity within the chicken gut microbiome revealed by metagenomics and culture.</title>
        <authorList>
            <person name="Gilroy R."/>
            <person name="Ravi A."/>
            <person name="Getino M."/>
            <person name="Pursley I."/>
            <person name="Horton D.L."/>
            <person name="Alikhan N.F."/>
            <person name="Baker D."/>
            <person name="Gharbi K."/>
            <person name="Hall N."/>
            <person name="Watson M."/>
            <person name="Adriaenssens E.M."/>
            <person name="Foster-Nyarko E."/>
            <person name="Jarju S."/>
            <person name="Secka A."/>
            <person name="Antonio M."/>
            <person name="Oren A."/>
            <person name="Chaudhuri R.R."/>
            <person name="La Ragione R."/>
            <person name="Hildebrand F."/>
            <person name="Pallen M.J."/>
        </authorList>
    </citation>
    <scope>NUCLEOTIDE SEQUENCE</scope>
    <source>
        <strain evidence="1">USAMLcec3-3695</strain>
    </source>
</reference>
<gene>
    <name evidence="1" type="ORF">IAA61_07780</name>
</gene>
<dbReference type="Proteomes" id="UP000824109">
    <property type="component" value="Unassembled WGS sequence"/>
</dbReference>
<comment type="caution">
    <text evidence="1">The sequence shown here is derived from an EMBL/GenBank/DDBJ whole genome shotgun (WGS) entry which is preliminary data.</text>
</comment>
<evidence type="ECO:0000313" key="1">
    <source>
        <dbReference type="EMBL" id="HIU57689.1"/>
    </source>
</evidence>
<protein>
    <submittedName>
        <fullName evidence="1">Uncharacterized protein</fullName>
    </submittedName>
</protein>
<dbReference type="AlphaFoldDB" id="A0A9D1MCK5"/>
<evidence type="ECO:0000313" key="2">
    <source>
        <dbReference type="Proteomes" id="UP000824109"/>
    </source>
</evidence>
<dbReference type="EMBL" id="DVNB01000083">
    <property type="protein sequence ID" value="HIU57689.1"/>
    <property type="molecule type" value="Genomic_DNA"/>
</dbReference>
<organism evidence="1 2">
    <name type="scientific">Candidatus Ornithomonoglobus merdipullorum</name>
    <dbReference type="NCBI Taxonomy" id="2840895"/>
    <lineage>
        <taxon>Bacteria</taxon>
        <taxon>Bacillati</taxon>
        <taxon>Bacillota</taxon>
        <taxon>Clostridia</taxon>
        <taxon>Candidatus Ornithomonoglobus</taxon>
    </lineage>
</organism>